<dbReference type="InterPro" id="IPR036390">
    <property type="entry name" value="WH_DNA-bd_sf"/>
</dbReference>
<dbReference type="PANTHER" id="PTHR30579:SF2">
    <property type="entry name" value="HTH-TYPE TRANSCRIPTIONAL REGULATOR ARGP"/>
    <property type="match status" value="1"/>
</dbReference>
<keyword evidence="8" id="KW-1185">Reference proteome</keyword>
<feature type="domain" description="HTH lysR-type" evidence="6">
    <location>
        <begin position="4"/>
        <end position="60"/>
    </location>
</feature>
<dbReference type="HAMAP" id="MF_00513">
    <property type="entry name" value="HTH_type_ArgP"/>
    <property type="match status" value="1"/>
</dbReference>
<comment type="function">
    <text evidence="5">Controls the transcription of genes involved in arginine and lysine metabolism.</text>
</comment>
<name>A0ABS7YP24_9VIBR</name>
<gene>
    <name evidence="5" type="primary">argP</name>
    <name evidence="7" type="ORF">LDJ79_07800</name>
</gene>
<dbReference type="Gene3D" id="3.40.190.290">
    <property type="match status" value="1"/>
</dbReference>
<dbReference type="Proteomes" id="UP001199044">
    <property type="component" value="Unassembled WGS sequence"/>
</dbReference>
<reference evidence="8" key="1">
    <citation type="submission" date="2023-07" db="EMBL/GenBank/DDBJ databases">
        <title>Molecular identification of indigenous halophilic bacteria isolated from red sea cost, biodegradation of synthetic dyes and assessment of degraded metabolite toxicity.</title>
        <authorList>
            <person name="Chaieb K."/>
            <person name="Altayb H.N."/>
        </authorList>
    </citation>
    <scope>NUCLEOTIDE SEQUENCE [LARGE SCALE GENOMIC DNA]</scope>
    <source>
        <strain evidence="8">K20</strain>
    </source>
</reference>
<evidence type="ECO:0000313" key="8">
    <source>
        <dbReference type="Proteomes" id="UP001199044"/>
    </source>
</evidence>
<accession>A0ABS7YP24</accession>
<dbReference type="PRINTS" id="PR00039">
    <property type="entry name" value="HTHLYSR"/>
</dbReference>
<dbReference type="SUPFAM" id="SSF53850">
    <property type="entry name" value="Periplasmic binding protein-like II"/>
    <property type="match status" value="1"/>
</dbReference>
<dbReference type="InterPro" id="IPR000847">
    <property type="entry name" value="LysR_HTH_N"/>
</dbReference>
<evidence type="ECO:0000313" key="7">
    <source>
        <dbReference type="EMBL" id="MCA2016010.1"/>
    </source>
</evidence>
<dbReference type="InterPro" id="IPR050176">
    <property type="entry name" value="LTTR"/>
</dbReference>
<evidence type="ECO:0000256" key="3">
    <source>
        <dbReference type="ARBA" id="ARBA00023125"/>
    </source>
</evidence>
<dbReference type="InterPro" id="IPR017685">
    <property type="entry name" value="ArgP"/>
</dbReference>
<dbReference type="Pfam" id="PF03466">
    <property type="entry name" value="LysR_substrate"/>
    <property type="match status" value="1"/>
</dbReference>
<dbReference type="PANTHER" id="PTHR30579">
    <property type="entry name" value="TRANSCRIPTIONAL REGULATOR"/>
    <property type="match status" value="1"/>
</dbReference>
<organism evidence="7 8">
    <name type="scientific">Vibrio tritonius</name>
    <dbReference type="NCBI Taxonomy" id="1435069"/>
    <lineage>
        <taxon>Bacteria</taxon>
        <taxon>Pseudomonadati</taxon>
        <taxon>Pseudomonadota</taxon>
        <taxon>Gammaproteobacteria</taxon>
        <taxon>Vibrionales</taxon>
        <taxon>Vibrionaceae</taxon>
        <taxon>Vibrio</taxon>
    </lineage>
</organism>
<protein>
    <recommendedName>
        <fullName evidence="5">HTH-type transcriptional regulator ArgP</fullName>
    </recommendedName>
</protein>
<dbReference type="NCBIfam" id="NF002964">
    <property type="entry name" value="PRK03635.1"/>
    <property type="match status" value="1"/>
</dbReference>
<dbReference type="InterPro" id="IPR005119">
    <property type="entry name" value="LysR_subst-bd"/>
</dbReference>
<evidence type="ECO:0000256" key="1">
    <source>
        <dbReference type="ARBA" id="ARBA00009437"/>
    </source>
</evidence>
<dbReference type="InterPro" id="IPR023490">
    <property type="entry name" value="ArgP_gammaproteobact"/>
</dbReference>
<sequence>MRGLDYKWIEALDAVLSQGSFERAAEELYISQSAVSQRIKQLEKFLAQPVLVRSAPPQATPIGKKLLGLYRRVSLLEQEVVPELTNQPHLRPVSLTIATNADSLATWVLPALNKIMTTEAVALHFSILDESRSIQKMKSGEAVGAISVESQPLVGCSAEYLGKMEYLCVASPAFIERHFAQGVNRDSLLRAPMVSFDSQDDQHKRFLSEYFGLSQDLNINHKVGSSEAFVTMARSGMAYCMIPKLQIERELEAGELIDITPGYSLTNSIYWHHWQLETGLLKDISQAIVQGAHSRLEQ</sequence>
<dbReference type="SUPFAM" id="SSF46785">
    <property type="entry name" value="Winged helix' DNA-binding domain"/>
    <property type="match status" value="1"/>
</dbReference>
<comment type="caution">
    <text evidence="7">The sequence shown here is derived from an EMBL/GenBank/DDBJ whole genome shotgun (WGS) entry which is preliminary data.</text>
</comment>
<evidence type="ECO:0000256" key="5">
    <source>
        <dbReference type="HAMAP-Rule" id="MF_00513"/>
    </source>
</evidence>
<dbReference type="InterPro" id="IPR036388">
    <property type="entry name" value="WH-like_DNA-bd_sf"/>
</dbReference>
<keyword evidence="2 5" id="KW-0805">Transcription regulation</keyword>
<dbReference type="NCBIfam" id="TIGR03298">
    <property type="entry name" value="argP"/>
    <property type="match status" value="1"/>
</dbReference>
<dbReference type="RefSeq" id="WP_068711965.1">
    <property type="nucleotide sequence ID" value="NZ_AP014635.1"/>
</dbReference>
<keyword evidence="4 5" id="KW-0804">Transcription</keyword>
<dbReference type="PROSITE" id="PS50931">
    <property type="entry name" value="HTH_LYSR"/>
    <property type="match status" value="1"/>
</dbReference>
<proteinExistence type="inferred from homology"/>
<dbReference type="Gene3D" id="1.10.10.10">
    <property type="entry name" value="Winged helix-like DNA-binding domain superfamily/Winged helix DNA-binding domain"/>
    <property type="match status" value="1"/>
</dbReference>
<dbReference type="EMBL" id="JAIWIU010000044">
    <property type="protein sequence ID" value="MCA2016010.1"/>
    <property type="molecule type" value="Genomic_DNA"/>
</dbReference>
<dbReference type="Pfam" id="PF00126">
    <property type="entry name" value="HTH_1"/>
    <property type="match status" value="1"/>
</dbReference>
<comment type="similarity">
    <text evidence="1 5">Belongs to the LysR transcriptional regulatory family.</text>
</comment>
<keyword evidence="3 5" id="KW-0238">DNA-binding</keyword>
<comment type="subunit">
    <text evidence="5">Homodimer.</text>
</comment>
<evidence type="ECO:0000259" key="6">
    <source>
        <dbReference type="PROSITE" id="PS50931"/>
    </source>
</evidence>
<evidence type="ECO:0000256" key="4">
    <source>
        <dbReference type="ARBA" id="ARBA00023163"/>
    </source>
</evidence>
<dbReference type="NCBIfam" id="NF009888">
    <property type="entry name" value="PRK13348.1"/>
    <property type="match status" value="1"/>
</dbReference>
<evidence type="ECO:0000256" key="2">
    <source>
        <dbReference type="ARBA" id="ARBA00023015"/>
    </source>
</evidence>